<dbReference type="InterPro" id="IPR027417">
    <property type="entry name" value="P-loop_NTPase"/>
</dbReference>
<name>A0A174RI45_9FIRM</name>
<dbReference type="PANTHER" id="PTHR24220:SF689">
    <property type="entry name" value="LIPOPROTEIN-RELEASING SYSTEM ATP-BINDING PROTEIN LOLD"/>
    <property type="match status" value="1"/>
</dbReference>
<dbReference type="SUPFAM" id="SSF52540">
    <property type="entry name" value="P-loop containing nucleoside triphosphate hydrolases"/>
    <property type="match status" value="1"/>
</dbReference>
<dbReference type="Gene3D" id="3.40.50.300">
    <property type="entry name" value="P-loop containing nucleotide triphosphate hydrolases"/>
    <property type="match status" value="1"/>
</dbReference>
<evidence type="ECO:0000256" key="1">
    <source>
        <dbReference type="ARBA" id="ARBA00005417"/>
    </source>
</evidence>
<gene>
    <name evidence="6" type="primary">macB_13</name>
    <name evidence="6" type="ORF">ERS852533_02724</name>
    <name evidence="7" type="ORF">ROSSTS7063_00710</name>
</gene>
<evidence type="ECO:0000313" key="6">
    <source>
        <dbReference type="EMBL" id="CUP83726.1"/>
    </source>
</evidence>
<dbReference type="InterPro" id="IPR015854">
    <property type="entry name" value="ABC_transpr_LolD-like"/>
</dbReference>
<evidence type="ECO:0000313" key="9">
    <source>
        <dbReference type="Proteomes" id="UP000409147"/>
    </source>
</evidence>
<dbReference type="GO" id="GO:0022857">
    <property type="term" value="F:transmembrane transporter activity"/>
    <property type="evidence" value="ECO:0007669"/>
    <property type="project" value="TreeGrafter"/>
</dbReference>
<dbReference type="EMBL" id="CABHNB010000011">
    <property type="protein sequence ID" value="VUW95653.1"/>
    <property type="molecule type" value="Genomic_DNA"/>
</dbReference>
<dbReference type="EC" id="3.6.3.-" evidence="6"/>
<dbReference type="GO" id="GO:0016887">
    <property type="term" value="F:ATP hydrolysis activity"/>
    <property type="evidence" value="ECO:0007669"/>
    <property type="project" value="InterPro"/>
</dbReference>
<evidence type="ECO:0000259" key="5">
    <source>
        <dbReference type="PROSITE" id="PS50893"/>
    </source>
</evidence>
<protein>
    <submittedName>
        <fullName evidence="6">Macrolide export ATP-binding/permease protein MacB</fullName>
        <ecNumber evidence="6">3.6.3.-</ecNumber>
    </submittedName>
    <submittedName>
        <fullName evidence="7">Putative ABC transporter ATP-binding protein/MT1014</fullName>
    </submittedName>
</protein>
<proteinExistence type="inferred from homology"/>
<evidence type="ECO:0000256" key="4">
    <source>
        <dbReference type="ARBA" id="ARBA00022840"/>
    </source>
</evidence>
<dbReference type="Pfam" id="PF00005">
    <property type="entry name" value="ABC_tran"/>
    <property type="match status" value="1"/>
</dbReference>
<dbReference type="PANTHER" id="PTHR24220">
    <property type="entry name" value="IMPORT ATP-BINDING PROTEIN"/>
    <property type="match status" value="1"/>
</dbReference>
<dbReference type="SMART" id="SM00382">
    <property type="entry name" value="AAA"/>
    <property type="match status" value="1"/>
</dbReference>
<reference evidence="6 8" key="1">
    <citation type="submission" date="2015-09" db="EMBL/GenBank/DDBJ databases">
        <authorList>
            <consortium name="Pathogen Informatics"/>
        </authorList>
    </citation>
    <scope>NUCLEOTIDE SEQUENCE [LARGE SCALE GENOMIC DNA]</scope>
    <source>
        <strain evidence="6 8">2789STDY5834921</strain>
    </source>
</reference>
<keyword evidence="4 6" id="KW-0067">ATP-binding</keyword>
<evidence type="ECO:0000256" key="3">
    <source>
        <dbReference type="ARBA" id="ARBA00022741"/>
    </source>
</evidence>
<organism evidence="6 8">
    <name type="scientific">Blautia obeum</name>
    <dbReference type="NCBI Taxonomy" id="40520"/>
    <lineage>
        <taxon>Bacteria</taxon>
        <taxon>Bacillati</taxon>
        <taxon>Bacillota</taxon>
        <taxon>Clostridia</taxon>
        <taxon>Lachnospirales</taxon>
        <taxon>Lachnospiraceae</taxon>
        <taxon>Blautia</taxon>
    </lineage>
</organism>
<dbReference type="AlphaFoldDB" id="A0A174RI45"/>
<evidence type="ECO:0000313" key="8">
    <source>
        <dbReference type="Proteomes" id="UP000095413"/>
    </source>
</evidence>
<dbReference type="InterPro" id="IPR017911">
    <property type="entry name" value="MacB-like_ATP-bd"/>
</dbReference>
<comment type="similarity">
    <text evidence="1">Belongs to the ABC transporter superfamily.</text>
</comment>
<dbReference type="PROSITE" id="PS50893">
    <property type="entry name" value="ABC_TRANSPORTER_2"/>
    <property type="match status" value="1"/>
</dbReference>
<evidence type="ECO:0000256" key="2">
    <source>
        <dbReference type="ARBA" id="ARBA00022448"/>
    </source>
</evidence>
<reference evidence="7 9" key="2">
    <citation type="submission" date="2019-07" db="EMBL/GenBank/DDBJ databases">
        <authorList>
            <person name="Hibberd C M."/>
            <person name="Gehrig L. J."/>
            <person name="Chang H.-W."/>
            <person name="Venkatesh S."/>
        </authorList>
    </citation>
    <scope>NUCLEOTIDE SEQUENCE [LARGE SCALE GENOMIC DNA]</scope>
    <source>
        <strain evidence="7">Ruminococcus_obeum_SSTS_Bg7063</strain>
    </source>
</reference>
<dbReference type="Proteomes" id="UP000095413">
    <property type="component" value="Unassembled WGS sequence"/>
</dbReference>
<dbReference type="InterPro" id="IPR003439">
    <property type="entry name" value="ABC_transporter-like_ATP-bd"/>
</dbReference>
<dbReference type="InterPro" id="IPR017871">
    <property type="entry name" value="ABC_transporter-like_CS"/>
</dbReference>
<dbReference type="GO" id="GO:0005886">
    <property type="term" value="C:plasma membrane"/>
    <property type="evidence" value="ECO:0007669"/>
    <property type="project" value="TreeGrafter"/>
</dbReference>
<dbReference type="EMBL" id="CZBA01000018">
    <property type="protein sequence ID" value="CUP83726.1"/>
    <property type="molecule type" value="Genomic_DNA"/>
</dbReference>
<dbReference type="InterPro" id="IPR003593">
    <property type="entry name" value="AAA+_ATPase"/>
</dbReference>
<feature type="domain" description="ABC transporter" evidence="5">
    <location>
        <begin position="10"/>
        <end position="218"/>
    </location>
</feature>
<dbReference type="GO" id="GO:0005524">
    <property type="term" value="F:ATP binding"/>
    <property type="evidence" value="ECO:0007669"/>
    <property type="project" value="UniProtKB-KW"/>
</dbReference>
<dbReference type="Proteomes" id="UP000409147">
    <property type="component" value="Unassembled WGS sequence"/>
</dbReference>
<keyword evidence="9" id="KW-1185">Reference proteome</keyword>
<accession>A0A174RI45</accession>
<keyword evidence="3" id="KW-0547">Nucleotide-binding</keyword>
<keyword evidence="6" id="KW-0378">Hydrolase</keyword>
<keyword evidence="2" id="KW-0813">Transport</keyword>
<evidence type="ECO:0000313" key="7">
    <source>
        <dbReference type="EMBL" id="VUW95653.1"/>
    </source>
</evidence>
<dbReference type="CDD" id="cd03255">
    <property type="entry name" value="ABC_MJ0796_LolCDE_FtsE"/>
    <property type="match status" value="1"/>
</dbReference>
<sequence length="218" mass="24048">MSKNAGNIVLEAKNVVYYYKANKGKKVLDDISYGFEIGKMYAILGPSGSGKTTFLSLLAGLDSPTDGGIYYEGVNIRKKGLHNYRKKNMSLVFQNYNLIDYLTPEENVMLGGKKDIEKILEAVGIPREDWKRQVLQLSGGQQQRVAIARALASPAKVLLADEPTGNLDEEIADEIIKILMKSAHEMGKSVIVVTHSKKIADAADVVLKIHEGKLYHLV</sequence>
<dbReference type="PROSITE" id="PS00211">
    <property type="entry name" value="ABC_TRANSPORTER_1"/>
    <property type="match status" value="1"/>
</dbReference>